<evidence type="ECO:0000313" key="1">
    <source>
        <dbReference type="EMBL" id="KAE8148834.1"/>
    </source>
</evidence>
<keyword evidence="2" id="KW-1185">Reference proteome</keyword>
<gene>
    <name evidence="1" type="ORF">BDV25DRAFT_157368</name>
</gene>
<dbReference type="InterPro" id="IPR016024">
    <property type="entry name" value="ARM-type_fold"/>
</dbReference>
<dbReference type="PANTHER" id="PTHR10957">
    <property type="entry name" value="RAP1 GTPASE-GDP DISSOCIATION STIMULATOR 1"/>
    <property type="match status" value="1"/>
</dbReference>
<dbReference type="InterPro" id="IPR040144">
    <property type="entry name" value="RAP1GDS1"/>
</dbReference>
<dbReference type="EMBL" id="ML742144">
    <property type="protein sequence ID" value="KAE8148834.1"/>
    <property type="molecule type" value="Genomic_DNA"/>
</dbReference>
<dbReference type="OrthoDB" id="26149at2759"/>
<sequence>MARKMCSQERVVTAQLDHGQNCPPITQIRHEAWMECPPLSQIISELPPGTPQAAPAEPGSLSLEEQETLFCTLQEAIKAAEMRYEGESSSHVQQSTAFEQAGSVFEGVQNVLSQLWKCRSGYMVQATEALANGSRDPLWRLPYGQTGVLTFFLQLVASKDDCISTTLLLHSLRLVGNSCADTDENRTIVVQGNYTSAIIRHLLNPELIQVAIPVIYNICMDFEPAQSQVAVNKIVYILAQLLKEDAFRGNENLLDFVCELIELAAEQEQGIELSPSGTVLLLIELVVDKGATWTNTQFCCLANCLMTYLDHKKFQETCIIRYKVADLLSVLAMSLSFGGKEMPNDEIQAVSQLRLKTNQTLAELSSSALFAEYYPLDSSLSQALKAWLRASDDQLQICSCVMLGNMARSDEVCRIMVREFNIHKYLISILNSDASGPVLHAALGFLKNLAISGDNKSFLGEAGIVPAVSRLWSYETVPQVQFAATSIARQLIVSSVDNVSRLLEHFPSGERQMTYLSQLLSLFGKTDSTPIRTEIGRIISSICRTLIPQSRGQDQSKETLIGCTFSLHEDIVVPITAMITQSQWPVVRSEGWFALALMASNQLGSTAVVHCLEKLGLFSLLDDTLGAGFVMSTEDEANSSQLAKDCDNVIILIQEILKHNPVPLSDARKGFLESLVYSHMSRHLEKTGEN</sequence>
<accession>A0A5N6TRC4</accession>
<evidence type="ECO:0000313" key="2">
    <source>
        <dbReference type="Proteomes" id="UP000325780"/>
    </source>
</evidence>
<dbReference type="Gene3D" id="1.25.10.10">
    <property type="entry name" value="Leucine-rich Repeat Variant"/>
    <property type="match status" value="2"/>
</dbReference>
<organism evidence="1 2">
    <name type="scientific">Aspergillus avenaceus</name>
    <dbReference type="NCBI Taxonomy" id="36643"/>
    <lineage>
        <taxon>Eukaryota</taxon>
        <taxon>Fungi</taxon>
        <taxon>Dikarya</taxon>
        <taxon>Ascomycota</taxon>
        <taxon>Pezizomycotina</taxon>
        <taxon>Eurotiomycetes</taxon>
        <taxon>Eurotiomycetidae</taxon>
        <taxon>Eurotiales</taxon>
        <taxon>Aspergillaceae</taxon>
        <taxon>Aspergillus</taxon>
        <taxon>Aspergillus subgen. Circumdati</taxon>
    </lineage>
</organism>
<dbReference type="AlphaFoldDB" id="A0A5N6TRC4"/>
<protein>
    <submittedName>
        <fullName evidence="1">GTP-binding protein</fullName>
    </submittedName>
</protein>
<dbReference type="GO" id="GO:0005085">
    <property type="term" value="F:guanyl-nucleotide exchange factor activity"/>
    <property type="evidence" value="ECO:0007669"/>
    <property type="project" value="InterPro"/>
</dbReference>
<dbReference type="InterPro" id="IPR011989">
    <property type="entry name" value="ARM-like"/>
</dbReference>
<proteinExistence type="predicted"/>
<reference evidence="1 2" key="1">
    <citation type="submission" date="2019-04" db="EMBL/GenBank/DDBJ databases">
        <title>Friends and foes A comparative genomics study of 23 Aspergillus species from section Flavi.</title>
        <authorList>
            <consortium name="DOE Joint Genome Institute"/>
            <person name="Kjaerbolling I."/>
            <person name="Vesth T."/>
            <person name="Frisvad J.C."/>
            <person name="Nybo J.L."/>
            <person name="Theobald S."/>
            <person name="Kildgaard S."/>
            <person name="Isbrandt T."/>
            <person name="Kuo A."/>
            <person name="Sato A."/>
            <person name="Lyhne E.K."/>
            <person name="Kogle M.E."/>
            <person name="Wiebenga A."/>
            <person name="Kun R.S."/>
            <person name="Lubbers R.J."/>
            <person name="Makela M.R."/>
            <person name="Barry K."/>
            <person name="Chovatia M."/>
            <person name="Clum A."/>
            <person name="Daum C."/>
            <person name="Haridas S."/>
            <person name="He G."/>
            <person name="LaButti K."/>
            <person name="Lipzen A."/>
            <person name="Mondo S."/>
            <person name="Riley R."/>
            <person name="Salamov A."/>
            <person name="Simmons B.A."/>
            <person name="Magnuson J.K."/>
            <person name="Henrissat B."/>
            <person name="Mortensen U.H."/>
            <person name="Larsen T.O."/>
            <person name="Devries R.P."/>
            <person name="Grigoriev I.V."/>
            <person name="Machida M."/>
            <person name="Baker S.E."/>
            <person name="Andersen M.R."/>
        </authorList>
    </citation>
    <scope>NUCLEOTIDE SEQUENCE [LARGE SCALE GENOMIC DNA]</scope>
    <source>
        <strain evidence="1 2">IBT 18842</strain>
    </source>
</reference>
<dbReference type="SUPFAM" id="SSF48371">
    <property type="entry name" value="ARM repeat"/>
    <property type="match status" value="1"/>
</dbReference>
<dbReference type="Proteomes" id="UP000325780">
    <property type="component" value="Unassembled WGS sequence"/>
</dbReference>
<name>A0A5N6TRC4_ASPAV</name>